<proteinExistence type="inferred from homology"/>
<feature type="region of interest" description="Disordered" evidence="8">
    <location>
        <begin position="549"/>
        <end position="573"/>
    </location>
</feature>
<protein>
    <submittedName>
        <fullName evidence="10">Cytochrome P450</fullName>
    </submittedName>
</protein>
<dbReference type="Pfam" id="PF00067">
    <property type="entry name" value="p450"/>
    <property type="match status" value="1"/>
</dbReference>
<dbReference type="InterPro" id="IPR001128">
    <property type="entry name" value="Cyt_P450"/>
</dbReference>
<feature type="transmembrane region" description="Helical" evidence="9">
    <location>
        <begin position="39"/>
        <end position="60"/>
    </location>
</feature>
<dbReference type="PANTHER" id="PTHR24304">
    <property type="entry name" value="CYTOCHROME P450 FAMILY 7"/>
    <property type="match status" value="1"/>
</dbReference>
<feature type="region of interest" description="Disordered" evidence="8">
    <location>
        <begin position="466"/>
        <end position="496"/>
    </location>
</feature>
<dbReference type="EMBL" id="AZGY01000008">
    <property type="protein sequence ID" value="KZZ95965.1"/>
    <property type="molecule type" value="Genomic_DNA"/>
</dbReference>
<evidence type="ECO:0000256" key="2">
    <source>
        <dbReference type="ARBA" id="ARBA00010617"/>
    </source>
</evidence>
<dbReference type="PRINTS" id="PR00465">
    <property type="entry name" value="EP450IV"/>
</dbReference>
<dbReference type="STRING" id="1081109.A0A168BZX5"/>
<evidence type="ECO:0000256" key="6">
    <source>
        <dbReference type="ARBA" id="ARBA00023033"/>
    </source>
</evidence>
<gene>
    <name evidence="10" type="ORF">AAL_04261</name>
</gene>
<dbReference type="PANTHER" id="PTHR24304:SF2">
    <property type="entry name" value="24-HYDROXYCHOLESTEROL 7-ALPHA-HYDROXYLASE"/>
    <property type="match status" value="1"/>
</dbReference>
<feature type="binding site" description="axial binding residue" evidence="7">
    <location>
        <position position="517"/>
    </location>
    <ligand>
        <name>heme</name>
        <dbReference type="ChEBI" id="CHEBI:30413"/>
    </ligand>
    <ligandPart>
        <name>Fe</name>
        <dbReference type="ChEBI" id="CHEBI:18248"/>
    </ligandPart>
</feature>
<dbReference type="AlphaFoldDB" id="A0A168BZX5"/>
<dbReference type="InterPro" id="IPR002403">
    <property type="entry name" value="Cyt_P450_E_grp-IV"/>
</dbReference>
<evidence type="ECO:0000256" key="5">
    <source>
        <dbReference type="ARBA" id="ARBA00023004"/>
    </source>
</evidence>
<evidence type="ECO:0000256" key="3">
    <source>
        <dbReference type="ARBA" id="ARBA00022617"/>
    </source>
</evidence>
<sequence>MDHLGMVDGKLGFHGQQHADPATHADPVGPQGFQIPFKVWYLLAAVILSFLLSVFSNARLRPHAKNGPPRLHETIPYVSNAWQYMTDKKTFIARSSEMLRTNPVIQCQIGPLKVFLISGSSNVSTLFRPSFSSDDWVALILRNACGFHPKDAAKFSGGRSGSHKDARAGHEQQSFERPLVAGLRQVYHEHLLASHNATAFGHQYQALFDKQLTDGRGPGVGDVGKWVDCRVVDFLRHHMASAATVAVFGQCFVDVNPDIVAVFWEFEKHAEALAFGLPQWMNKSGVKARDRINRTCREWVGLLRERRGSDHEGDFEEDSAWNHTYGSPVCRDLVKLERDYDLSEESIAAFYVAILLGLHANSIIICAWVMIELIKDPPLLLAAKEEAAQALVETSSGRTLDVQKLVSMPLLQALQHEALRLHVSLLLTRTAVEPVTIAGQDFPPGSTFQTPTEALHRDEDFWATPESPATEFNPHRHLERVETDDEGGSGGQQQQVRFVPRSQKGAFVPYGGGAPMCPGRLIAKTEIVVTVAMLLLRFEMDPASLQWLNQDGSPSSRPAQDQDSYINSVATPPDRELKMRWRRIG</sequence>
<evidence type="ECO:0000313" key="11">
    <source>
        <dbReference type="Proteomes" id="UP000078544"/>
    </source>
</evidence>
<keyword evidence="11" id="KW-1185">Reference proteome</keyword>
<evidence type="ECO:0000256" key="7">
    <source>
        <dbReference type="PIRSR" id="PIRSR602403-1"/>
    </source>
</evidence>
<dbReference type="InterPro" id="IPR036396">
    <property type="entry name" value="Cyt_P450_sf"/>
</dbReference>
<comment type="similarity">
    <text evidence="2">Belongs to the cytochrome P450 family.</text>
</comment>
<evidence type="ECO:0000313" key="10">
    <source>
        <dbReference type="EMBL" id="KZZ95965.1"/>
    </source>
</evidence>
<keyword evidence="3 7" id="KW-0349">Heme</keyword>
<feature type="transmembrane region" description="Helical" evidence="9">
    <location>
        <begin position="348"/>
        <end position="371"/>
    </location>
</feature>
<reference evidence="10 11" key="1">
    <citation type="journal article" date="2016" name="Genome Biol. Evol.">
        <title>Divergent and convergent evolution of fungal pathogenicity.</title>
        <authorList>
            <person name="Shang Y."/>
            <person name="Xiao G."/>
            <person name="Zheng P."/>
            <person name="Cen K."/>
            <person name="Zhan S."/>
            <person name="Wang C."/>
        </authorList>
    </citation>
    <scope>NUCLEOTIDE SEQUENCE [LARGE SCALE GENOMIC DNA]</scope>
    <source>
        <strain evidence="10 11">RCEF 2490</strain>
    </source>
</reference>
<dbReference type="OrthoDB" id="3366823at2759"/>
<feature type="compositionally biased region" description="Polar residues" evidence="8">
    <location>
        <begin position="549"/>
        <end position="570"/>
    </location>
</feature>
<evidence type="ECO:0000256" key="8">
    <source>
        <dbReference type="SAM" id="MobiDB-lite"/>
    </source>
</evidence>
<dbReference type="GO" id="GO:0016705">
    <property type="term" value="F:oxidoreductase activity, acting on paired donors, with incorporation or reduction of molecular oxygen"/>
    <property type="evidence" value="ECO:0007669"/>
    <property type="project" value="InterPro"/>
</dbReference>
<comment type="cofactor">
    <cofactor evidence="1 7">
        <name>heme</name>
        <dbReference type="ChEBI" id="CHEBI:30413"/>
    </cofactor>
</comment>
<comment type="caution">
    <text evidence="10">The sequence shown here is derived from an EMBL/GenBank/DDBJ whole genome shotgun (WGS) entry which is preliminary data.</text>
</comment>
<keyword evidence="9" id="KW-0812">Transmembrane</keyword>
<keyword evidence="6" id="KW-0503">Monooxygenase</keyword>
<dbReference type="GO" id="GO:0020037">
    <property type="term" value="F:heme binding"/>
    <property type="evidence" value="ECO:0007669"/>
    <property type="project" value="InterPro"/>
</dbReference>
<evidence type="ECO:0000256" key="4">
    <source>
        <dbReference type="ARBA" id="ARBA00022723"/>
    </source>
</evidence>
<accession>A0A168BZX5</accession>
<keyword evidence="9" id="KW-1133">Transmembrane helix</keyword>
<keyword evidence="6" id="KW-0560">Oxidoreductase</keyword>
<dbReference type="Gene3D" id="1.10.630.10">
    <property type="entry name" value="Cytochrome P450"/>
    <property type="match status" value="1"/>
</dbReference>
<keyword evidence="4 7" id="KW-0479">Metal-binding</keyword>
<dbReference type="GO" id="GO:0005506">
    <property type="term" value="F:iron ion binding"/>
    <property type="evidence" value="ECO:0007669"/>
    <property type="project" value="InterPro"/>
</dbReference>
<dbReference type="InterPro" id="IPR050529">
    <property type="entry name" value="CYP450_sterol_14alpha_dmase"/>
</dbReference>
<organism evidence="10 11">
    <name type="scientific">Moelleriella libera RCEF 2490</name>
    <dbReference type="NCBI Taxonomy" id="1081109"/>
    <lineage>
        <taxon>Eukaryota</taxon>
        <taxon>Fungi</taxon>
        <taxon>Dikarya</taxon>
        <taxon>Ascomycota</taxon>
        <taxon>Pezizomycotina</taxon>
        <taxon>Sordariomycetes</taxon>
        <taxon>Hypocreomycetidae</taxon>
        <taxon>Hypocreales</taxon>
        <taxon>Clavicipitaceae</taxon>
        <taxon>Moelleriella</taxon>
    </lineage>
</organism>
<dbReference type="Proteomes" id="UP000078544">
    <property type="component" value="Unassembled WGS sequence"/>
</dbReference>
<dbReference type="SUPFAM" id="SSF48264">
    <property type="entry name" value="Cytochrome P450"/>
    <property type="match status" value="1"/>
</dbReference>
<dbReference type="CDD" id="cd11040">
    <property type="entry name" value="CYP7_CYP8-like"/>
    <property type="match status" value="1"/>
</dbReference>
<evidence type="ECO:0000256" key="9">
    <source>
        <dbReference type="SAM" id="Phobius"/>
    </source>
</evidence>
<keyword evidence="9" id="KW-0472">Membrane</keyword>
<evidence type="ECO:0000256" key="1">
    <source>
        <dbReference type="ARBA" id="ARBA00001971"/>
    </source>
</evidence>
<keyword evidence="5 7" id="KW-0408">Iron</keyword>
<dbReference type="GO" id="GO:0008395">
    <property type="term" value="F:steroid hydroxylase activity"/>
    <property type="evidence" value="ECO:0007669"/>
    <property type="project" value="TreeGrafter"/>
</dbReference>
<name>A0A168BZX5_9HYPO</name>